<gene>
    <name evidence="1" type="ORF">GCM10009804_59010</name>
</gene>
<protein>
    <submittedName>
        <fullName evidence="1">Uncharacterized protein</fullName>
    </submittedName>
</protein>
<organism evidence="1 2">
    <name type="scientific">Kribbella hippodromi</name>
    <dbReference type="NCBI Taxonomy" id="434347"/>
    <lineage>
        <taxon>Bacteria</taxon>
        <taxon>Bacillati</taxon>
        <taxon>Actinomycetota</taxon>
        <taxon>Actinomycetes</taxon>
        <taxon>Propionibacteriales</taxon>
        <taxon>Kribbellaceae</taxon>
        <taxon>Kribbella</taxon>
    </lineage>
</organism>
<accession>A0ABN2E4K0</accession>
<evidence type="ECO:0000313" key="2">
    <source>
        <dbReference type="Proteomes" id="UP001501705"/>
    </source>
</evidence>
<dbReference type="Proteomes" id="UP001501705">
    <property type="component" value="Unassembled WGS sequence"/>
</dbReference>
<dbReference type="EMBL" id="BAAAPH010000022">
    <property type="protein sequence ID" value="GAA1594559.1"/>
    <property type="molecule type" value="Genomic_DNA"/>
</dbReference>
<name>A0ABN2E4K0_9ACTN</name>
<evidence type="ECO:0000313" key="1">
    <source>
        <dbReference type="EMBL" id="GAA1594559.1"/>
    </source>
</evidence>
<reference evidence="1 2" key="1">
    <citation type="journal article" date="2019" name="Int. J. Syst. Evol. Microbiol.">
        <title>The Global Catalogue of Microorganisms (GCM) 10K type strain sequencing project: providing services to taxonomists for standard genome sequencing and annotation.</title>
        <authorList>
            <consortium name="The Broad Institute Genomics Platform"/>
            <consortium name="The Broad Institute Genome Sequencing Center for Infectious Disease"/>
            <person name="Wu L."/>
            <person name="Ma J."/>
        </authorList>
    </citation>
    <scope>NUCLEOTIDE SEQUENCE [LARGE SCALE GENOMIC DNA]</scope>
    <source>
        <strain evidence="1 2">JCM 15572</strain>
    </source>
</reference>
<proteinExistence type="predicted"/>
<comment type="caution">
    <text evidence="1">The sequence shown here is derived from an EMBL/GenBank/DDBJ whole genome shotgun (WGS) entry which is preliminary data.</text>
</comment>
<sequence>MGRLARVAGDVGAAEWVVAGVGAFGSGVGGLVPHGFEAYARVLHSASAVGGAAVTWAEVAEWSGGVVHPRVQFGALADRRWRGKGSRVPADRPWDEGPEVGTLPAPQLAALGEVLARHTEAGERCWFCVWDGYGADGPLVELPNRSYVLMEGPLGAAGELARSLLPQSPNLFWPDDRAWCVATEIDLDSTYLGGTAALIADVLADERLEAVRVEVTDLVWADSDDVNR</sequence>
<keyword evidence="2" id="KW-1185">Reference proteome</keyword>